<dbReference type="PANTHER" id="PTHR43877">
    <property type="entry name" value="AMINOALKYLPHOSPHONATE N-ACETYLTRANSFERASE-RELATED-RELATED"/>
    <property type="match status" value="1"/>
</dbReference>
<proteinExistence type="predicted"/>
<keyword evidence="4" id="KW-0689">Ribosomal protein</keyword>
<reference evidence="4 5" key="1">
    <citation type="submission" date="2020-07" db="EMBL/GenBank/DDBJ databases">
        <title>Sequencing the genomes of 1000 actinobacteria strains.</title>
        <authorList>
            <person name="Klenk H.-P."/>
        </authorList>
    </citation>
    <scope>NUCLEOTIDE SEQUENCE [LARGE SCALE GENOMIC DNA]</scope>
    <source>
        <strain evidence="4 5">DSM 18965</strain>
    </source>
</reference>
<accession>A0A7Y9F557</accession>
<dbReference type="InterPro" id="IPR000182">
    <property type="entry name" value="GNAT_dom"/>
</dbReference>
<dbReference type="PROSITE" id="PS51186">
    <property type="entry name" value="GNAT"/>
    <property type="match status" value="1"/>
</dbReference>
<dbReference type="RefSeq" id="WP_258017052.1">
    <property type="nucleotide sequence ID" value="NZ_CP059163.1"/>
</dbReference>
<feature type="domain" description="N-acetyltransferase" evidence="3">
    <location>
        <begin position="1"/>
        <end position="159"/>
    </location>
</feature>
<name>A0A7Y9F557_9ACTN</name>
<dbReference type="GO" id="GO:0016747">
    <property type="term" value="F:acyltransferase activity, transferring groups other than amino-acyl groups"/>
    <property type="evidence" value="ECO:0007669"/>
    <property type="project" value="InterPro"/>
</dbReference>
<dbReference type="Gene3D" id="3.40.630.30">
    <property type="match status" value="1"/>
</dbReference>
<organism evidence="4 5">
    <name type="scientific">Nocardioides marinisabuli</name>
    <dbReference type="NCBI Taxonomy" id="419476"/>
    <lineage>
        <taxon>Bacteria</taxon>
        <taxon>Bacillati</taxon>
        <taxon>Actinomycetota</taxon>
        <taxon>Actinomycetes</taxon>
        <taxon>Propionibacteriales</taxon>
        <taxon>Nocardioidaceae</taxon>
        <taxon>Nocardioides</taxon>
    </lineage>
</organism>
<dbReference type="EMBL" id="JACCBE010000001">
    <property type="protein sequence ID" value="NYD59688.1"/>
    <property type="molecule type" value="Genomic_DNA"/>
</dbReference>
<keyword evidence="4" id="KW-0687">Ribonucleoprotein</keyword>
<evidence type="ECO:0000313" key="5">
    <source>
        <dbReference type="Proteomes" id="UP000516957"/>
    </source>
</evidence>
<keyword evidence="2" id="KW-0012">Acyltransferase</keyword>
<sequence length="161" mass="17650">MRIRRAGPADLVVVGDVTAAAYAPFLDGPDDPYVARLRDAAARAREAELWVASPDDSDEVLGSVTDCPPGSPWREVAVDGEGEFRMLSVAPGTQGQGVGAALVEHVLQRWRERGADAVVLSSLREMAAAHRLYGRLGFERLPERDWQPVPDVHLICFRRHL</sequence>
<dbReference type="SUPFAM" id="SSF55729">
    <property type="entry name" value="Acyl-CoA N-acyltransferases (Nat)"/>
    <property type="match status" value="1"/>
</dbReference>
<gene>
    <name evidence="4" type="ORF">BKA08_003926</name>
</gene>
<evidence type="ECO:0000256" key="1">
    <source>
        <dbReference type="ARBA" id="ARBA00022679"/>
    </source>
</evidence>
<evidence type="ECO:0000256" key="2">
    <source>
        <dbReference type="ARBA" id="ARBA00023315"/>
    </source>
</evidence>
<dbReference type="AlphaFoldDB" id="A0A7Y9F557"/>
<dbReference type="GO" id="GO:0005840">
    <property type="term" value="C:ribosome"/>
    <property type="evidence" value="ECO:0007669"/>
    <property type="project" value="UniProtKB-KW"/>
</dbReference>
<dbReference type="InterPro" id="IPR050832">
    <property type="entry name" value="Bact_Acetyltransf"/>
</dbReference>
<evidence type="ECO:0000313" key="4">
    <source>
        <dbReference type="EMBL" id="NYD59688.1"/>
    </source>
</evidence>
<dbReference type="CDD" id="cd04301">
    <property type="entry name" value="NAT_SF"/>
    <property type="match status" value="1"/>
</dbReference>
<keyword evidence="1" id="KW-0808">Transferase</keyword>
<dbReference type="Pfam" id="PF13508">
    <property type="entry name" value="Acetyltransf_7"/>
    <property type="match status" value="1"/>
</dbReference>
<dbReference type="InterPro" id="IPR016181">
    <property type="entry name" value="Acyl_CoA_acyltransferase"/>
</dbReference>
<dbReference type="PANTHER" id="PTHR43877:SF2">
    <property type="entry name" value="AMINOALKYLPHOSPHONATE N-ACETYLTRANSFERASE-RELATED"/>
    <property type="match status" value="1"/>
</dbReference>
<protein>
    <submittedName>
        <fullName evidence="4">Ribosomal protein S18 acetylase RimI-like enzyme</fullName>
    </submittedName>
</protein>
<evidence type="ECO:0000259" key="3">
    <source>
        <dbReference type="PROSITE" id="PS51186"/>
    </source>
</evidence>
<dbReference type="Proteomes" id="UP000516957">
    <property type="component" value="Unassembled WGS sequence"/>
</dbReference>
<comment type="caution">
    <text evidence="4">The sequence shown here is derived from an EMBL/GenBank/DDBJ whole genome shotgun (WGS) entry which is preliminary data.</text>
</comment>
<keyword evidence="5" id="KW-1185">Reference proteome</keyword>